<evidence type="ECO:0000256" key="2">
    <source>
        <dbReference type="ARBA" id="ARBA00022649"/>
    </source>
</evidence>
<organism evidence="11 12">
    <name type="scientific">Dyadobacter luticola</name>
    <dbReference type="NCBI Taxonomy" id="1979387"/>
    <lineage>
        <taxon>Bacteria</taxon>
        <taxon>Pseudomonadati</taxon>
        <taxon>Bacteroidota</taxon>
        <taxon>Cytophagia</taxon>
        <taxon>Cytophagales</taxon>
        <taxon>Spirosomataceae</taxon>
        <taxon>Dyadobacter</taxon>
    </lineage>
</organism>
<dbReference type="GO" id="GO:0005524">
    <property type="term" value="F:ATP binding"/>
    <property type="evidence" value="ECO:0007669"/>
    <property type="project" value="UniProtKB-KW"/>
</dbReference>
<evidence type="ECO:0000256" key="3">
    <source>
        <dbReference type="ARBA" id="ARBA00022679"/>
    </source>
</evidence>
<keyword evidence="12" id="KW-1185">Reference proteome</keyword>
<dbReference type="Proteomes" id="UP000306402">
    <property type="component" value="Unassembled WGS sequence"/>
</dbReference>
<dbReference type="Pfam" id="PF01909">
    <property type="entry name" value="NTP_transf_2"/>
    <property type="match status" value="1"/>
</dbReference>
<dbReference type="InterPro" id="IPR002934">
    <property type="entry name" value="Polymerase_NTP_transf_dom"/>
</dbReference>
<evidence type="ECO:0000256" key="7">
    <source>
        <dbReference type="ARBA" id="ARBA00022840"/>
    </source>
</evidence>
<dbReference type="PANTHER" id="PTHR33571">
    <property type="entry name" value="SSL8005 PROTEIN"/>
    <property type="match status" value="1"/>
</dbReference>
<dbReference type="CDD" id="cd05403">
    <property type="entry name" value="NT_KNTase_like"/>
    <property type="match status" value="1"/>
</dbReference>
<comment type="cofactor">
    <cofactor evidence="1">
        <name>Mg(2+)</name>
        <dbReference type="ChEBI" id="CHEBI:18420"/>
    </cofactor>
</comment>
<comment type="similarity">
    <text evidence="9">Belongs to the MntA antitoxin family.</text>
</comment>
<evidence type="ECO:0000256" key="1">
    <source>
        <dbReference type="ARBA" id="ARBA00001946"/>
    </source>
</evidence>
<keyword evidence="3" id="KW-0808">Transferase</keyword>
<protein>
    <submittedName>
        <fullName evidence="11">DNA polymerase subunit beta</fullName>
    </submittedName>
</protein>
<evidence type="ECO:0000256" key="9">
    <source>
        <dbReference type="ARBA" id="ARBA00038276"/>
    </source>
</evidence>
<evidence type="ECO:0000256" key="5">
    <source>
        <dbReference type="ARBA" id="ARBA00022723"/>
    </source>
</evidence>
<evidence type="ECO:0000256" key="6">
    <source>
        <dbReference type="ARBA" id="ARBA00022741"/>
    </source>
</evidence>
<keyword evidence="8" id="KW-0460">Magnesium</keyword>
<dbReference type="InterPro" id="IPR052038">
    <property type="entry name" value="Type-VII_TA_antitoxin"/>
</dbReference>
<evidence type="ECO:0000313" key="12">
    <source>
        <dbReference type="Proteomes" id="UP000306402"/>
    </source>
</evidence>
<dbReference type="RefSeq" id="WP_138364955.1">
    <property type="nucleotide sequence ID" value="NZ_VCEJ01000002.1"/>
</dbReference>
<evidence type="ECO:0000259" key="10">
    <source>
        <dbReference type="Pfam" id="PF01909"/>
    </source>
</evidence>
<keyword evidence="7" id="KW-0067">ATP-binding</keyword>
<reference evidence="11 12" key="1">
    <citation type="submission" date="2019-05" db="EMBL/GenBank/DDBJ databases">
        <authorList>
            <person name="Qu J.-H."/>
        </authorList>
    </citation>
    <scope>NUCLEOTIDE SEQUENCE [LARGE SCALE GENOMIC DNA]</scope>
    <source>
        <strain evidence="11 12">T17</strain>
    </source>
</reference>
<gene>
    <name evidence="11" type="ORF">FEN17_09155</name>
</gene>
<dbReference type="EMBL" id="VCEJ01000002">
    <property type="protein sequence ID" value="TLV03746.1"/>
    <property type="molecule type" value="Genomic_DNA"/>
</dbReference>
<dbReference type="SUPFAM" id="SSF81301">
    <property type="entry name" value="Nucleotidyltransferase"/>
    <property type="match status" value="1"/>
</dbReference>
<dbReference type="Gene3D" id="3.30.460.10">
    <property type="entry name" value="Beta Polymerase, domain 2"/>
    <property type="match status" value="1"/>
</dbReference>
<dbReference type="OrthoDB" id="9809668at2"/>
<keyword evidence="6" id="KW-0547">Nucleotide-binding</keyword>
<keyword evidence="2" id="KW-1277">Toxin-antitoxin system</keyword>
<dbReference type="InterPro" id="IPR043519">
    <property type="entry name" value="NT_sf"/>
</dbReference>
<sequence>MSELAAISQALKQLKPELTEKFHVSSIGLFGSVVRDDFTAASDVDIIVDFSQPIGIEFIDLADYIEEKIRKHVDLVSRSGMKDKYFQAISGEIVYV</sequence>
<accession>A0A5R9L5A1</accession>
<evidence type="ECO:0000313" key="11">
    <source>
        <dbReference type="EMBL" id="TLV03746.1"/>
    </source>
</evidence>
<name>A0A5R9L5A1_9BACT</name>
<evidence type="ECO:0000256" key="4">
    <source>
        <dbReference type="ARBA" id="ARBA00022695"/>
    </source>
</evidence>
<dbReference type="GO" id="GO:0046872">
    <property type="term" value="F:metal ion binding"/>
    <property type="evidence" value="ECO:0007669"/>
    <property type="project" value="UniProtKB-KW"/>
</dbReference>
<comment type="caution">
    <text evidence="11">The sequence shown here is derived from an EMBL/GenBank/DDBJ whole genome shotgun (WGS) entry which is preliminary data.</text>
</comment>
<dbReference type="AlphaFoldDB" id="A0A5R9L5A1"/>
<dbReference type="PANTHER" id="PTHR33571:SF14">
    <property type="entry name" value="PROTEIN ADENYLYLTRANSFERASE MJ0435-RELATED"/>
    <property type="match status" value="1"/>
</dbReference>
<keyword evidence="5" id="KW-0479">Metal-binding</keyword>
<proteinExistence type="inferred from homology"/>
<feature type="domain" description="Polymerase nucleotidyl transferase" evidence="10">
    <location>
        <begin position="11"/>
        <end position="85"/>
    </location>
</feature>
<evidence type="ECO:0000256" key="8">
    <source>
        <dbReference type="ARBA" id="ARBA00022842"/>
    </source>
</evidence>
<keyword evidence="4" id="KW-0548">Nucleotidyltransferase</keyword>
<dbReference type="GO" id="GO:0016779">
    <property type="term" value="F:nucleotidyltransferase activity"/>
    <property type="evidence" value="ECO:0007669"/>
    <property type="project" value="UniProtKB-KW"/>
</dbReference>